<accession>A0A9K3Q169</accession>
<sequence length="722" mass="82015">MTEQDRSPITPSSSLGVSIPIRRIESNSEVDSSRQRQEKEEKRPYRPVITIDLQRLVGYSPSSHDAFESIQTQLVEAMWTRYRQDYGDDDNHECSDKNNNNNDNINKDSNETVDEPQSPGSKESTTTSTDVRANNTLSYSGLLQLPADFDIQIQELLDAKMAQFDVSSSATVQAVADGKSDDTAAVTPQDQWNYCTLVYPQKIRNPLATSSSDTWLDTAQAWKDIQGLSQVSLPPPVNRYNDSGSSDCIPDNDDNIDEASHLLFLKKLTQHLLATRRPLTWKHAMATELQHCLRQQVLERQHEEWVQSQRQAKLDNLYTVRETLVLQTELSKQSYRQLCARRDEQVLQDLLIMQQQEQQSSSAGSTSAFRNDWQMSALELAEELQKIGFVSKQYQEEVDEDENVFHDEDEYLGSSSSDEINNIDDEDNDDSSFCASIDGYRDSDDSIIDTQEYDADEDGGNLTAESTFTGNTTAEDGDDINNSDSPINPLETAIGEDSATKQQTLSIPFQRRQERRQKAKRRKRKERMEAEKQARREALQASAEKLREKHTTREMILAQTKLQAYEEKVKNVDELLEKLQDEVWEAEEEQEEDLAKSSGMINNRSDEEESYNNNLTTISLLDQVLAMILGALPADPNKTTQEHCEYIKQEHETVVAGWKAYFGRLPPPAFSKKQNETDGYGKGSVEETPTTEIPRLTPAEQRAALGIADNENEEWDEDDKEN</sequence>
<feature type="region of interest" description="Disordered" evidence="1">
    <location>
        <begin position="90"/>
        <end position="132"/>
    </location>
</feature>
<feature type="compositionally biased region" description="Polar residues" evidence="1">
    <location>
        <begin position="7"/>
        <end position="16"/>
    </location>
</feature>
<feature type="compositionally biased region" description="Acidic residues" evidence="1">
    <location>
        <begin position="710"/>
        <end position="722"/>
    </location>
</feature>
<feature type="compositionally biased region" description="Polar residues" evidence="1">
    <location>
        <begin position="118"/>
        <end position="132"/>
    </location>
</feature>
<feature type="compositionally biased region" description="Basic residues" evidence="1">
    <location>
        <begin position="513"/>
        <end position="525"/>
    </location>
</feature>
<gene>
    <name evidence="2" type="ORF">IV203_030333</name>
</gene>
<proteinExistence type="predicted"/>
<name>A0A9K3Q169_9STRA</name>
<feature type="region of interest" description="Disordered" evidence="1">
    <location>
        <begin position="1"/>
        <end position="46"/>
    </location>
</feature>
<comment type="caution">
    <text evidence="2">The sequence shown here is derived from an EMBL/GenBank/DDBJ whole genome shotgun (WGS) entry which is preliminary data.</text>
</comment>
<feature type="region of interest" description="Disordered" evidence="1">
    <location>
        <begin position="411"/>
        <end position="548"/>
    </location>
</feature>
<feature type="region of interest" description="Disordered" evidence="1">
    <location>
        <begin position="668"/>
        <end position="722"/>
    </location>
</feature>
<evidence type="ECO:0000313" key="3">
    <source>
        <dbReference type="Proteomes" id="UP000693970"/>
    </source>
</evidence>
<dbReference type="OrthoDB" id="49667at2759"/>
<feature type="compositionally biased region" description="Basic and acidic residues" evidence="1">
    <location>
        <begin position="22"/>
        <end position="44"/>
    </location>
</feature>
<evidence type="ECO:0000256" key="1">
    <source>
        <dbReference type="SAM" id="MobiDB-lite"/>
    </source>
</evidence>
<feature type="compositionally biased region" description="Acidic residues" evidence="1">
    <location>
        <begin position="421"/>
        <end position="430"/>
    </location>
</feature>
<protein>
    <submittedName>
        <fullName evidence="2">Uncharacterized protein</fullName>
    </submittedName>
</protein>
<keyword evidence="3" id="KW-1185">Reference proteome</keyword>
<dbReference type="EMBL" id="JAGRRH010000007">
    <property type="protein sequence ID" value="KAG7367662.1"/>
    <property type="molecule type" value="Genomic_DNA"/>
</dbReference>
<feature type="compositionally biased region" description="Polar residues" evidence="1">
    <location>
        <begin position="463"/>
        <end position="474"/>
    </location>
</feature>
<reference evidence="2" key="1">
    <citation type="journal article" date="2021" name="Sci. Rep.">
        <title>Diploid genomic architecture of Nitzschia inconspicua, an elite biomass production diatom.</title>
        <authorList>
            <person name="Oliver A."/>
            <person name="Podell S."/>
            <person name="Pinowska A."/>
            <person name="Traller J.C."/>
            <person name="Smith S.R."/>
            <person name="McClure R."/>
            <person name="Beliaev A."/>
            <person name="Bohutskyi P."/>
            <person name="Hill E.A."/>
            <person name="Rabines A."/>
            <person name="Zheng H."/>
            <person name="Allen L.Z."/>
            <person name="Kuo A."/>
            <person name="Grigoriev I.V."/>
            <person name="Allen A.E."/>
            <person name="Hazlebeck D."/>
            <person name="Allen E.E."/>
        </authorList>
    </citation>
    <scope>NUCLEOTIDE SEQUENCE</scope>
    <source>
        <strain evidence="2">Hildebrandi</strain>
    </source>
</reference>
<evidence type="ECO:0000313" key="2">
    <source>
        <dbReference type="EMBL" id="KAG7367662.1"/>
    </source>
</evidence>
<organism evidence="2 3">
    <name type="scientific">Nitzschia inconspicua</name>
    <dbReference type="NCBI Taxonomy" id="303405"/>
    <lineage>
        <taxon>Eukaryota</taxon>
        <taxon>Sar</taxon>
        <taxon>Stramenopiles</taxon>
        <taxon>Ochrophyta</taxon>
        <taxon>Bacillariophyta</taxon>
        <taxon>Bacillariophyceae</taxon>
        <taxon>Bacillariophycidae</taxon>
        <taxon>Bacillariales</taxon>
        <taxon>Bacillariaceae</taxon>
        <taxon>Nitzschia</taxon>
    </lineage>
</organism>
<feature type="compositionally biased region" description="Acidic residues" evidence="1">
    <location>
        <begin position="445"/>
        <end position="459"/>
    </location>
</feature>
<feature type="compositionally biased region" description="Basic and acidic residues" evidence="1">
    <location>
        <begin position="526"/>
        <end position="548"/>
    </location>
</feature>
<reference evidence="2" key="2">
    <citation type="submission" date="2021-04" db="EMBL/GenBank/DDBJ databases">
        <authorList>
            <person name="Podell S."/>
        </authorList>
    </citation>
    <scope>NUCLEOTIDE SEQUENCE</scope>
    <source>
        <strain evidence="2">Hildebrandi</strain>
    </source>
</reference>
<dbReference type="Proteomes" id="UP000693970">
    <property type="component" value="Unassembled WGS sequence"/>
</dbReference>
<feature type="region of interest" description="Disordered" evidence="1">
    <location>
        <begin position="584"/>
        <end position="611"/>
    </location>
</feature>
<dbReference type="AlphaFoldDB" id="A0A9K3Q169"/>